<evidence type="ECO:0000313" key="2">
    <source>
        <dbReference type="Proteomes" id="UP000288805"/>
    </source>
</evidence>
<organism evidence="1 2">
    <name type="scientific">Vitis vinifera</name>
    <name type="common">Grape</name>
    <dbReference type="NCBI Taxonomy" id="29760"/>
    <lineage>
        <taxon>Eukaryota</taxon>
        <taxon>Viridiplantae</taxon>
        <taxon>Streptophyta</taxon>
        <taxon>Embryophyta</taxon>
        <taxon>Tracheophyta</taxon>
        <taxon>Spermatophyta</taxon>
        <taxon>Magnoliopsida</taxon>
        <taxon>eudicotyledons</taxon>
        <taxon>Gunneridae</taxon>
        <taxon>Pentapetalae</taxon>
        <taxon>rosids</taxon>
        <taxon>Vitales</taxon>
        <taxon>Vitaceae</taxon>
        <taxon>Viteae</taxon>
        <taxon>Vitis</taxon>
    </lineage>
</organism>
<comment type="caution">
    <text evidence="1">The sequence shown here is derived from an EMBL/GenBank/DDBJ whole genome shotgun (WGS) entry which is preliminary data.</text>
</comment>
<gene>
    <name evidence="1" type="ORF">CK203_079521</name>
</gene>
<dbReference type="AlphaFoldDB" id="A0A438CP40"/>
<sequence>MRLRRVTWNPWKSNGKLRNMKNQSFEVLFHKQIRSTRRGSKDKSAMRQFLMTVMSATFGALPEVQFMHAISIGSQSLQAEGRILHGCESPFCYEYFAAILHSAVEFPLKFPDSCDTLEAEHRKLKANFAALRNQSFAVKKHPLVISYELEKGSPRLKITLNGYKFVDYSLHQGAPAAHESTDTPIGHESYMIKMYLKVGSK</sequence>
<dbReference type="EMBL" id="QGNW01002161">
    <property type="protein sequence ID" value="RVW24919.1"/>
    <property type="molecule type" value="Genomic_DNA"/>
</dbReference>
<accession>A0A438CP40</accession>
<proteinExistence type="predicted"/>
<protein>
    <submittedName>
        <fullName evidence="1">Uncharacterized protein</fullName>
    </submittedName>
</protein>
<dbReference type="Proteomes" id="UP000288805">
    <property type="component" value="Unassembled WGS sequence"/>
</dbReference>
<reference evidence="1 2" key="1">
    <citation type="journal article" date="2018" name="PLoS Genet.">
        <title>Population sequencing reveals clonal diversity and ancestral inbreeding in the grapevine cultivar Chardonnay.</title>
        <authorList>
            <person name="Roach M.J."/>
            <person name="Johnson D.L."/>
            <person name="Bohlmann J."/>
            <person name="van Vuuren H.J."/>
            <person name="Jones S.J."/>
            <person name="Pretorius I.S."/>
            <person name="Schmidt S.A."/>
            <person name="Borneman A.R."/>
        </authorList>
    </citation>
    <scope>NUCLEOTIDE SEQUENCE [LARGE SCALE GENOMIC DNA]</scope>
    <source>
        <strain evidence="2">cv. Chardonnay</strain>
        <tissue evidence="1">Leaf</tissue>
    </source>
</reference>
<evidence type="ECO:0000313" key="1">
    <source>
        <dbReference type="EMBL" id="RVW24919.1"/>
    </source>
</evidence>
<name>A0A438CP40_VITVI</name>